<evidence type="ECO:0000313" key="1">
    <source>
        <dbReference type="EMBL" id="OCT93296.1"/>
    </source>
</evidence>
<organism evidence="1 2">
    <name type="scientific">Xenopus laevis</name>
    <name type="common">African clawed frog</name>
    <dbReference type="NCBI Taxonomy" id="8355"/>
    <lineage>
        <taxon>Eukaryota</taxon>
        <taxon>Metazoa</taxon>
        <taxon>Chordata</taxon>
        <taxon>Craniata</taxon>
        <taxon>Vertebrata</taxon>
        <taxon>Euteleostomi</taxon>
        <taxon>Amphibia</taxon>
        <taxon>Batrachia</taxon>
        <taxon>Anura</taxon>
        <taxon>Pipoidea</taxon>
        <taxon>Pipidae</taxon>
        <taxon>Xenopodinae</taxon>
        <taxon>Xenopus</taxon>
        <taxon>Xenopus</taxon>
    </lineage>
</organism>
<proteinExistence type="predicted"/>
<gene>
    <name evidence="1" type="ORF">XELAEV_18016362mg</name>
</gene>
<reference evidence="2" key="1">
    <citation type="journal article" date="2016" name="Nature">
        <title>Genome evolution in the allotetraploid frog Xenopus laevis.</title>
        <authorList>
            <person name="Session A.M."/>
            <person name="Uno Y."/>
            <person name="Kwon T."/>
            <person name="Chapman J.A."/>
            <person name="Toyoda A."/>
            <person name="Takahashi S."/>
            <person name="Fukui A."/>
            <person name="Hikosaka A."/>
            <person name="Suzuki A."/>
            <person name="Kondo M."/>
            <person name="van Heeringen S.J."/>
            <person name="Quigley I."/>
            <person name="Heinz S."/>
            <person name="Ogino H."/>
            <person name="Ochi H."/>
            <person name="Hellsten U."/>
            <person name="Lyons J.B."/>
            <person name="Simakov O."/>
            <person name="Putnam N."/>
            <person name="Stites J."/>
            <person name="Kuroki Y."/>
            <person name="Tanaka T."/>
            <person name="Michiue T."/>
            <person name="Watanabe M."/>
            <person name="Bogdanovic O."/>
            <person name="Lister R."/>
            <person name="Georgiou G."/>
            <person name="Paranjpe S.S."/>
            <person name="van Kruijsbergen I."/>
            <person name="Shu S."/>
            <person name="Carlson J."/>
            <person name="Kinoshita T."/>
            <person name="Ohta Y."/>
            <person name="Mawaribuchi S."/>
            <person name="Jenkins J."/>
            <person name="Grimwood J."/>
            <person name="Schmutz J."/>
            <person name="Mitros T."/>
            <person name="Mozaffari S.V."/>
            <person name="Suzuki Y."/>
            <person name="Haramoto Y."/>
            <person name="Yamamoto T.S."/>
            <person name="Takagi C."/>
            <person name="Heald R."/>
            <person name="Miller K."/>
            <person name="Haudenschild C."/>
            <person name="Kitzman J."/>
            <person name="Nakayama T."/>
            <person name="Izutsu Y."/>
            <person name="Robert J."/>
            <person name="Fortriede J."/>
            <person name="Burns K."/>
            <person name="Lotay V."/>
            <person name="Karimi K."/>
            <person name="Yasuoka Y."/>
            <person name="Dichmann D.S."/>
            <person name="Flajnik M.F."/>
            <person name="Houston D.W."/>
            <person name="Shendure J."/>
            <person name="DuPasquier L."/>
            <person name="Vize P.D."/>
            <person name="Zorn A.M."/>
            <person name="Ito M."/>
            <person name="Marcotte E.M."/>
            <person name="Wallingford J.B."/>
            <person name="Ito Y."/>
            <person name="Asashima M."/>
            <person name="Ueno N."/>
            <person name="Matsuda Y."/>
            <person name="Veenstra G.J."/>
            <person name="Fujiyama A."/>
            <person name="Harland R.M."/>
            <person name="Taira M."/>
            <person name="Rokhsar D.S."/>
        </authorList>
    </citation>
    <scope>NUCLEOTIDE SEQUENCE [LARGE SCALE GENOMIC DNA]</scope>
    <source>
        <strain evidence="2">J</strain>
    </source>
</reference>
<accession>A0A974DLR5</accession>
<sequence length="164" mass="19175">MLGGMMELQYEEYMVAFALICPFQISLRLWLLLLLSPIVTCHLGRYQLVGTRSSLRRLHPRALQTPTQSTSRSPIRILWKCRIYMECNWHHQSVKEEDKRFVRLLGAQSLHRSSSIQTYEIDNAPLAASPEKGKNLNAGMRVLHMEWELLDLCCFHHIHIQLYT</sequence>
<protein>
    <submittedName>
        <fullName evidence="1">Uncharacterized protein</fullName>
    </submittedName>
</protein>
<dbReference type="Proteomes" id="UP000694892">
    <property type="component" value="Chromosome 2S"/>
</dbReference>
<dbReference type="EMBL" id="CM004469">
    <property type="protein sequence ID" value="OCT93296.1"/>
    <property type="molecule type" value="Genomic_DNA"/>
</dbReference>
<name>A0A974DLR5_XENLA</name>
<dbReference type="AlphaFoldDB" id="A0A974DLR5"/>
<evidence type="ECO:0000313" key="2">
    <source>
        <dbReference type="Proteomes" id="UP000694892"/>
    </source>
</evidence>